<dbReference type="Pfam" id="PF01544">
    <property type="entry name" value="CorA"/>
    <property type="match status" value="1"/>
</dbReference>
<sequence length="493" mass="55030">MQALSDASAIAFLFLMKLRYGFGVADLCALLSALIPRPGDEFVEENMLAPPPEDEWRSAKSMNPGKIQTSTSSTKVMLFPGPHPEVHTKHMWMERHKPHGKRPVSTSKVAVWGSWSQNQTAWSCLIAFSNIETATVYSDKLSGVLSGSDAQMIDKLTKHWVRACYYICRLGLNDASLRLVDTSEAIDDLRYLHAAAPKPGGALACLLYMNHLEYQKRLVDFLSASLGKFPTDWEVTQKPGWTKEMAKKCRLLSSNIDKVHKEASKQRNLVIEHYGLAQSRNLGFLTILASFFVPITAVSGFFGMNTTEINGGAWSTKYFGIVAGPLTFVSVLLPLVALSLVDAVLRFLSQDILRQLFTNAILLVALAANVHFAIAYNADWSQGTLAWFTIGTLLMPLGAIIVYVTVDLALPITQAMRVRRRGDRDLGSTVAEAMKVVLRQQKWRLAMFTVLTVVYFVGYYVNVIASIVALGLYYLYVGAAWYWHRRRSKRSME</sequence>
<feature type="transmembrane region" description="Helical" evidence="5">
    <location>
        <begin position="322"/>
        <end position="345"/>
    </location>
</feature>
<feature type="signal peptide" evidence="6">
    <location>
        <begin position="1"/>
        <end position="23"/>
    </location>
</feature>
<keyword evidence="6" id="KW-0732">Signal</keyword>
<keyword evidence="8" id="KW-1185">Reference proteome</keyword>
<comment type="subcellular location">
    <subcellularLocation>
        <location evidence="1">Membrane</location>
        <topology evidence="1">Multi-pass membrane protein</topology>
    </subcellularLocation>
</comment>
<evidence type="ECO:0000256" key="3">
    <source>
        <dbReference type="ARBA" id="ARBA00022989"/>
    </source>
</evidence>
<reference evidence="7" key="1">
    <citation type="submission" date="2022-11" db="EMBL/GenBank/DDBJ databases">
        <authorList>
            <person name="Petersen C."/>
        </authorList>
    </citation>
    <scope>NUCLEOTIDE SEQUENCE</scope>
    <source>
        <strain evidence="7">IBT 29864</strain>
    </source>
</reference>
<dbReference type="EMBL" id="JAPZBS010000002">
    <property type="protein sequence ID" value="KAJ5381261.1"/>
    <property type="molecule type" value="Genomic_DNA"/>
</dbReference>
<keyword evidence="4 5" id="KW-0472">Membrane</keyword>
<dbReference type="AlphaFoldDB" id="A0A9W9SMN6"/>
<feature type="transmembrane region" description="Helical" evidence="5">
    <location>
        <begin position="282"/>
        <end position="302"/>
    </location>
</feature>
<protein>
    <submittedName>
        <fullName evidence="7">Uncharacterized protein</fullName>
    </submittedName>
</protein>
<dbReference type="Gene3D" id="1.20.58.340">
    <property type="entry name" value="Magnesium transport protein CorA, transmembrane region"/>
    <property type="match status" value="1"/>
</dbReference>
<comment type="caution">
    <text evidence="7">The sequence shown here is derived from an EMBL/GenBank/DDBJ whole genome shotgun (WGS) entry which is preliminary data.</text>
</comment>
<dbReference type="InterPro" id="IPR045863">
    <property type="entry name" value="CorA_TM1_TM2"/>
</dbReference>
<evidence type="ECO:0000256" key="6">
    <source>
        <dbReference type="SAM" id="SignalP"/>
    </source>
</evidence>
<evidence type="ECO:0000256" key="5">
    <source>
        <dbReference type="SAM" id="Phobius"/>
    </source>
</evidence>
<organism evidence="7 8">
    <name type="scientific">Penicillium cataractarum</name>
    <dbReference type="NCBI Taxonomy" id="2100454"/>
    <lineage>
        <taxon>Eukaryota</taxon>
        <taxon>Fungi</taxon>
        <taxon>Dikarya</taxon>
        <taxon>Ascomycota</taxon>
        <taxon>Pezizomycotina</taxon>
        <taxon>Eurotiomycetes</taxon>
        <taxon>Eurotiomycetidae</taxon>
        <taxon>Eurotiales</taxon>
        <taxon>Aspergillaceae</taxon>
        <taxon>Penicillium</taxon>
    </lineage>
</organism>
<accession>A0A9W9SMN6</accession>
<evidence type="ECO:0000256" key="2">
    <source>
        <dbReference type="ARBA" id="ARBA00022692"/>
    </source>
</evidence>
<name>A0A9W9SMN6_9EURO</name>
<gene>
    <name evidence="7" type="ORF">N7496_003689</name>
</gene>
<feature type="transmembrane region" description="Helical" evidence="5">
    <location>
        <begin position="467"/>
        <end position="484"/>
    </location>
</feature>
<evidence type="ECO:0000256" key="1">
    <source>
        <dbReference type="ARBA" id="ARBA00004141"/>
    </source>
</evidence>
<dbReference type="GO" id="GO:0046873">
    <property type="term" value="F:metal ion transmembrane transporter activity"/>
    <property type="evidence" value="ECO:0007669"/>
    <property type="project" value="InterPro"/>
</dbReference>
<feature type="transmembrane region" description="Helical" evidence="5">
    <location>
        <begin position="443"/>
        <end position="461"/>
    </location>
</feature>
<keyword evidence="3 5" id="KW-1133">Transmembrane helix</keyword>
<feature type="transmembrane region" description="Helical" evidence="5">
    <location>
        <begin position="357"/>
        <end position="378"/>
    </location>
</feature>
<dbReference type="SUPFAM" id="SSF144083">
    <property type="entry name" value="Magnesium transport protein CorA, transmembrane region"/>
    <property type="match status" value="1"/>
</dbReference>
<reference evidence="7" key="2">
    <citation type="journal article" date="2023" name="IMA Fungus">
        <title>Comparative genomic study of the Penicillium genus elucidates a diverse pangenome and 15 lateral gene transfer events.</title>
        <authorList>
            <person name="Petersen C."/>
            <person name="Sorensen T."/>
            <person name="Nielsen M.R."/>
            <person name="Sondergaard T.E."/>
            <person name="Sorensen J.L."/>
            <person name="Fitzpatrick D.A."/>
            <person name="Frisvad J.C."/>
            <person name="Nielsen K.L."/>
        </authorList>
    </citation>
    <scope>NUCLEOTIDE SEQUENCE</scope>
    <source>
        <strain evidence="7">IBT 29864</strain>
    </source>
</reference>
<proteinExistence type="predicted"/>
<dbReference type="RefSeq" id="XP_056558832.1">
    <property type="nucleotide sequence ID" value="XM_056696620.1"/>
</dbReference>
<evidence type="ECO:0000313" key="7">
    <source>
        <dbReference type="EMBL" id="KAJ5381261.1"/>
    </source>
</evidence>
<evidence type="ECO:0000313" key="8">
    <source>
        <dbReference type="Proteomes" id="UP001147782"/>
    </source>
</evidence>
<dbReference type="Proteomes" id="UP001147782">
    <property type="component" value="Unassembled WGS sequence"/>
</dbReference>
<evidence type="ECO:0000256" key="4">
    <source>
        <dbReference type="ARBA" id="ARBA00023136"/>
    </source>
</evidence>
<dbReference type="GeneID" id="81435797"/>
<dbReference type="OrthoDB" id="3231000at2759"/>
<dbReference type="InterPro" id="IPR002523">
    <property type="entry name" value="MgTranspt_CorA/ZnTranspt_ZntB"/>
</dbReference>
<keyword evidence="2 5" id="KW-0812">Transmembrane</keyword>
<feature type="chain" id="PRO_5040932717" evidence="6">
    <location>
        <begin position="24"/>
        <end position="493"/>
    </location>
</feature>
<feature type="transmembrane region" description="Helical" evidence="5">
    <location>
        <begin position="384"/>
        <end position="410"/>
    </location>
</feature>
<dbReference type="GO" id="GO:0016020">
    <property type="term" value="C:membrane"/>
    <property type="evidence" value="ECO:0007669"/>
    <property type="project" value="UniProtKB-SubCell"/>
</dbReference>